<feature type="compositionally biased region" description="Basic and acidic residues" evidence="5">
    <location>
        <begin position="1243"/>
        <end position="1254"/>
    </location>
</feature>
<evidence type="ECO:0000313" key="8">
    <source>
        <dbReference type="Proteomes" id="UP000039865"/>
    </source>
</evidence>
<dbReference type="OMA" id="QRINTKM"/>
<dbReference type="GO" id="GO:0006412">
    <property type="term" value="P:translation"/>
    <property type="evidence" value="ECO:0007669"/>
    <property type="project" value="InterPro"/>
</dbReference>
<organism evidence="7 8">
    <name type="scientific">Stylonychia lemnae</name>
    <name type="common">Ciliate</name>
    <dbReference type="NCBI Taxonomy" id="5949"/>
    <lineage>
        <taxon>Eukaryota</taxon>
        <taxon>Sar</taxon>
        <taxon>Alveolata</taxon>
        <taxon>Ciliophora</taxon>
        <taxon>Intramacronucleata</taxon>
        <taxon>Spirotrichea</taxon>
        <taxon>Stichotrichia</taxon>
        <taxon>Sporadotrichida</taxon>
        <taxon>Oxytrichidae</taxon>
        <taxon>Stylonychinae</taxon>
        <taxon>Stylonychia</taxon>
    </lineage>
</organism>
<dbReference type="GO" id="GO:0005840">
    <property type="term" value="C:ribosome"/>
    <property type="evidence" value="ECO:0007669"/>
    <property type="project" value="UniProtKB-KW"/>
</dbReference>
<proteinExistence type="inferred from homology"/>
<feature type="region of interest" description="Disordered" evidence="5">
    <location>
        <begin position="1122"/>
        <end position="1149"/>
    </location>
</feature>
<feature type="compositionally biased region" description="Polar residues" evidence="5">
    <location>
        <begin position="972"/>
        <end position="993"/>
    </location>
</feature>
<name>A0A078AVH0_STYLE</name>
<sequence>MVKGVGVESMQSKVRQFFVIGRGLASEKTPNPTLYRMRVFAKNSVLAKSKFWYHMKRQHKVRKIQGEIVSVSEVTNTSKVTVQQVFEKHPSVVKNYGIVLRYLSRTDPINMYKEYRDTTLAGAVSQMYMELSGRHRAPHESIQIIKTSIVQPKDCQRDHSRAFSKVSVKFPKVKPIKRAPSKSLKTTFKATRPIVSQNMSSTSLNVTNQSSVVICSRADEIKFLREQEERNRIERIKQVRNQEKVAGRLKMQQTQEKQKQEKQQQEEFQKYQEYLQKKQEIEELKKLRELEIERTGKAMRDAEEAEERRLRDELDKKEKAIRDERNKKVRGKLALEKEKQLQQEKIELEEQIKLIERKKLVHQQESMLAHDLASKFREQKSMRSKMIGDNQSLSQIEKVSKYSKKVENSIISKSQLDYTNTRFHNALILRHDHDNVIQEELEKCAYEKAKTEATKKNIEKAKKESIVRQNELKAKERGKQALEIEQSKKDKEEFEKEMKKIQVKEGYEKIQNGLKDKTNLNLAVNEKKQKQKQEKLQNLFEQEFLNIDEEGEENDDENQNILNAPPKPYKLNIRLQEDSKNQHQSSQSQSNSQTKQSQKDLNQNPNQPQQINLNFPQATYQSEQNIQSQPIIDGSKYQFYHEDPYSSQKKMINDDDSEDLGSNYVLNSRLQEDSAKKHQLQQQMMTQQQDQQQNPQIFSNQQLQEQASFYKQQLMQYQQQLTMAQNNYQSKTNPFFVPPPNENGPNPAPTQSAQPQFYNPYLEEIKKKEQKDESQRIQIKLNHPKQQKQANNPQAMVDEFLQENKQYLKKKNHDDSELPSDYDDEEASDAEFSQPKSSGHEHEHTSSELKSSSRNNENDYPMNEINKIINEAKQQNQYQKYIEENKHYMQQPLSASLKLSSAIQKNEDQESQNEDESYISDKYLNSNYDHSKTINDQQSLTTSYLADEFLQDSNNKSKSSQMMNSGFSSSNKTGKTSYLKNSGKSKNTQNLGYSESDAKYGHSSQQPTQSRGYDYTQSLKQPENQAVQSFGKVDQGQTPQSELSYSYSEMIGDYEGSNYLSSKMKMSNGGQTGSYLKSNGQTMGKSMHNNRNNYTIHEEEEEKNSSSQDLSYNQQQYNYNPVNTNSLNKNTAPQFTSNTPQFNSSNQINLNSQRQGGVKLEINNDDQVSLNVGAGSLAEAFRLKKQKLLEARLESRESQQESEDSKRQPPKKEKSKEELAEIRRQMMKQKPKTSNQQQQQQQKQEELNKNDKNIPTHLMSRLAKGEKAEISKKDMLKLTTKNYELLPEVKKKKEEEKKKEELKERMRQVKELEKQRRELMIRQKR</sequence>
<dbReference type="Proteomes" id="UP000039865">
    <property type="component" value="Unassembled WGS sequence"/>
</dbReference>
<evidence type="ECO:0000256" key="2">
    <source>
        <dbReference type="ARBA" id="ARBA00022980"/>
    </source>
</evidence>
<evidence type="ECO:0000256" key="4">
    <source>
        <dbReference type="SAM" id="Coils"/>
    </source>
</evidence>
<accession>A0A078AVH0</accession>
<feature type="compositionally biased region" description="Low complexity" evidence="5">
    <location>
        <begin position="602"/>
        <end position="611"/>
    </location>
</feature>
<dbReference type="InterPro" id="IPR021138">
    <property type="entry name" value="Ribosomal_eL20_eukaryotes"/>
</dbReference>
<feature type="compositionally biased region" description="Low complexity" evidence="5">
    <location>
        <begin position="955"/>
        <end position="971"/>
    </location>
</feature>
<dbReference type="PANTHER" id="PTHR10052">
    <property type="entry name" value="60S RIBOSOMAL PROTEIN L18A"/>
    <property type="match status" value="1"/>
</dbReference>
<dbReference type="OrthoDB" id="303909at2759"/>
<feature type="compositionally biased region" description="Polar residues" evidence="5">
    <location>
        <begin position="1002"/>
        <end position="1012"/>
    </location>
</feature>
<evidence type="ECO:0000259" key="6">
    <source>
        <dbReference type="Pfam" id="PF01775"/>
    </source>
</evidence>
<feature type="region of interest" description="Disordered" evidence="5">
    <location>
        <begin position="955"/>
        <end position="1012"/>
    </location>
</feature>
<keyword evidence="8" id="KW-1185">Reference proteome</keyword>
<keyword evidence="2 7" id="KW-0689">Ribosomal protein</keyword>
<reference evidence="7 8" key="1">
    <citation type="submission" date="2014-06" db="EMBL/GenBank/DDBJ databases">
        <authorList>
            <person name="Swart Estienne"/>
        </authorList>
    </citation>
    <scope>NUCLEOTIDE SEQUENCE [LARGE SCALE GENOMIC DNA]</scope>
    <source>
        <strain evidence="7 8">130c</strain>
    </source>
</reference>
<evidence type="ECO:0000313" key="7">
    <source>
        <dbReference type="EMBL" id="CDW85272.1"/>
    </source>
</evidence>
<feature type="region of interest" description="Disordered" evidence="5">
    <location>
        <begin position="1070"/>
        <end position="1089"/>
    </location>
</feature>
<dbReference type="InterPro" id="IPR028877">
    <property type="entry name" value="Ribosomal_eL20"/>
</dbReference>
<dbReference type="GO" id="GO:1990904">
    <property type="term" value="C:ribonucleoprotein complex"/>
    <property type="evidence" value="ECO:0007669"/>
    <property type="project" value="UniProtKB-KW"/>
</dbReference>
<feature type="compositionally biased region" description="Pro residues" evidence="5">
    <location>
        <begin position="736"/>
        <end position="748"/>
    </location>
</feature>
<dbReference type="Gene3D" id="3.10.20.10">
    <property type="match status" value="2"/>
</dbReference>
<dbReference type="InterPro" id="IPR023573">
    <property type="entry name" value="Ribosomal_eL20_dom"/>
</dbReference>
<feature type="region of interest" description="Disordered" evidence="5">
    <location>
        <begin position="811"/>
        <end position="861"/>
    </location>
</feature>
<keyword evidence="3" id="KW-0687">Ribonucleoprotein</keyword>
<feature type="compositionally biased region" description="Low complexity" evidence="5">
    <location>
        <begin position="680"/>
        <end position="694"/>
    </location>
</feature>
<feature type="domain" description="Large ribosomal subunit protein eL20" evidence="6">
    <location>
        <begin position="15"/>
        <end position="147"/>
    </location>
</feature>
<evidence type="ECO:0000256" key="3">
    <source>
        <dbReference type="ARBA" id="ARBA00023274"/>
    </source>
</evidence>
<feature type="coiled-coil region" evidence="4">
    <location>
        <begin position="477"/>
        <end position="542"/>
    </location>
</feature>
<dbReference type="InParanoid" id="A0A078AVH0"/>
<feature type="coiled-coil region" evidence="4">
    <location>
        <begin position="274"/>
        <end position="365"/>
    </location>
</feature>
<dbReference type="SUPFAM" id="SSF160374">
    <property type="entry name" value="RplX-like"/>
    <property type="match status" value="1"/>
</dbReference>
<keyword evidence="4" id="KW-0175">Coiled coil</keyword>
<evidence type="ECO:0000256" key="1">
    <source>
        <dbReference type="ARBA" id="ARBA00009362"/>
    </source>
</evidence>
<feature type="compositionally biased region" description="Basic and acidic residues" evidence="5">
    <location>
        <begin position="1192"/>
        <end position="1224"/>
    </location>
</feature>
<feature type="region of interest" description="Disordered" evidence="5">
    <location>
        <begin position="673"/>
        <end position="694"/>
    </location>
</feature>
<feature type="compositionally biased region" description="Low complexity" evidence="5">
    <location>
        <begin position="582"/>
        <end position="596"/>
    </location>
</feature>
<dbReference type="GO" id="GO:0003735">
    <property type="term" value="F:structural constituent of ribosome"/>
    <property type="evidence" value="ECO:0007669"/>
    <property type="project" value="InterPro"/>
</dbReference>
<feature type="region of interest" description="Disordered" evidence="5">
    <location>
        <begin position="1192"/>
        <end position="1269"/>
    </location>
</feature>
<gene>
    <name evidence="7" type="primary">Contig6513.g6976</name>
    <name evidence="7" type="ORF">STYLEM_14346</name>
</gene>
<dbReference type="HAMAP" id="MF_00273">
    <property type="entry name" value="Ribosomal_eL20"/>
    <property type="match status" value="1"/>
</dbReference>
<evidence type="ECO:0000256" key="5">
    <source>
        <dbReference type="SAM" id="MobiDB-lite"/>
    </source>
</evidence>
<feature type="region of interest" description="Disordered" evidence="5">
    <location>
        <begin position="730"/>
        <end position="754"/>
    </location>
</feature>
<protein>
    <submittedName>
        <fullName evidence="7">Ribosomal protein l18a</fullName>
    </submittedName>
</protein>
<feature type="coiled-coil region" evidence="4">
    <location>
        <begin position="1289"/>
        <end position="1322"/>
    </location>
</feature>
<feature type="compositionally biased region" description="Low complexity" evidence="5">
    <location>
        <begin position="1232"/>
        <end position="1242"/>
    </location>
</feature>
<dbReference type="EMBL" id="CCKQ01013590">
    <property type="protein sequence ID" value="CDW85272.1"/>
    <property type="molecule type" value="Genomic_DNA"/>
</dbReference>
<dbReference type="FunFam" id="3.10.20.10:FF:000001">
    <property type="entry name" value="60S ribosomal protein L18a"/>
    <property type="match status" value="1"/>
</dbReference>
<dbReference type="Pfam" id="PF01775">
    <property type="entry name" value="Ribosomal_L18A"/>
    <property type="match status" value="1"/>
</dbReference>
<feature type="region of interest" description="Disordered" evidence="5">
    <location>
        <begin position="578"/>
        <end position="611"/>
    </location>
</feature>
<feature type="compositionally biased region" description="Basic and acidic residues" evidence="5">
    <location>
        <begin position="838"/>
        <end position="847"/>
    </location>
</feature>
<feature type="compositionally biased region" description="Acidic residues" evidence="5">
    <location>
        <begin position="817"/>
        <end position="829"/>
    </location>
</feature>
<comment type="similarity">
    <text evidence="1">Belongs to the eukaryotic ribosomal protein eL20 family.</text>
</comment>